<reference evidence="2" key="1">
    <citation type="submission" date="2021-01" db="EMBL/GenBank/DDBJ databases">
        <authorList>
            <person name="Corre E."/>
            <person name="Pelletier E."/>
            <person name="Niang G."/>
            <person name="Scheremetjew M."/>
            <person name="Finn R."/>
            <person name="Kale V."/>
            <person name="Holt S."/>
            <person name="Cochrane G."/>
            <person name="Meng A."/>
            <person name="Brown T."/>
            <person name="Cohen L."/>
        </authorList>
    </citation>
    <scope>NUCLEOTIDE SEQUENCE</scope>
    <source>
        <strain evidence="2">CCMP219</strain>
    </source>
</reference>
<name>A0A7R9Z1Q2_9CHLO</name>
<dbReference type="EMBL" id="HBEC01034521">
    <property type="protein sequence ID" value="CAD8301395.1"/>
    <property type="molecule type" value="Transcribed_RNA"/>
</dbReference>
<feature type="region of interest" description="Disordered" evidence="1">
    <location>
        <begin position="96"/>
        <end position="142"/>
    </location>
</feature>
<sequence>MPVATSHRNLVEAAPPSACSAYAHADPHGTADWHLPAPAPTAQRSNRDHSAGGVVQAAGSGAPLPCSAFPTCGTPPPGSKFANAAGGVCEVDPLAAPPRLSPGQLFNPTRRGRRGSGQLSCGVAQPLAGPGLGEERSQPQRSRIRWASNVGASDRQAEALARQLPGERSTPRSRIEFDADSKELVAHTPPVRSTVEQNPGWARGPIRRSLSQASLRPRVSIVADSPPASTAMPTAAAGEEAASAPSQRARRVSSYLRAVCPVTGAEPTGYMMVCDRDAVMRAMQAVKERQARMLQRAGTCDQGTRLSTPAGGDACGGACALALSAARLPWASKQGACNAGEGQSTKEQDIGGESACEERGTLQMSQHPGHQNLEACLWGANVRPAAGTEDDSAGSMPARRRGPPRRQRSCIHLIHTGRQGDLKSEREAECVMLCDKETVERAIKMAKARRAQQRMLRRLQPLVAKLSPSGRATFLKVWTEPDGGKQLFVWAAAQHAPLEIA</sequence>
<protein>
    <submittedName>
        <fullName evidence="2">Uncharacterized protein</fullName>
    </submittedName>
</protein>
<feature type="region of interest" description="Disordered" evidence="1">
    <location>
        <begin position="386"/>
        <end position="410"/>
    </location>
</feature>
<proteinExistence type="predicted"/>
<gene>
    <name evidence="2" type="ORF">CEUR00632_LOCUS16035</name>
</gene>
<accession>A0A7R9Z1Q2</accession>
<feature type="compositionally biased region" description="Basic residues" evidence="1">
    <location>
        <begin position="398"/>
        <end position="409"/>
    </location>
</feature>
<evidence type="ECO:0000256" key="1">
    <source>
        <dbReference type="SAM" id="MobiDB-lite"/>
    </source>
</evidence>
<feature type="region of interest" description="Disordered" evidence="1">
    <location>
        <begin position="30"/>
        <end position="54"/>
    </location>
</feature>
<organism evidence="2">
    <name type="scientific">Chlamydomonas euryale</name>
    <dbReference type="NCBI Taxonomy" id="1486919"/>
    <lineage>
        <taxon>Eukaryota</taxon>
        <taxon>Viridiplantae</taxon>
        <taxon>Chlorophyta</taxon>
        <taxon>core chlorophytes</taxon>
        <taxon>Chlorophyceae</taxon>
        <taxon>CS clade</taxon>
        <taxon>Chlamydomonadales</taxon>
        <taxon>Chlamydomonadaceae</taxon>
        <taxon>Chlamydomonas</taxon>
    </lineage>
</organism>
<evidence type="ECO:0000313" key="2">
    <source>
        <dbReference type="EMBL" id="CAD8301395.1"/>
    </source>
</evidence>
<dbReference type="AlphaFoldDB" id="A0A7R9Z1Q2"/>
<feature type="region of interest" description="Disordered" evidence="1">
    <location>
        <begin position="223"/>
        <end position="245"/>
    </location>
</feature>